<dbReference type="EMBL" id="JAUKUD010000001">
    <property type="protein sequence ID" value="KAK0753772.1"/>
    <property type="molecule type" value="Genomic_DNA"/>
</dbReference>
<sequence>MTRRCTIPTGSRKWSMEEMTAYLDWDEAVDKRVQVIVDDYGDGIRGHRGMDYIRKIVDTEMGLDSVENRGV</sequence>
<accession>A0AA40F9Z3</accession>
<organism evidence="1 2">
    <name type="scientific">Schizothecium vesticola</name>
    <dbReference type="NCBI Taxonomy" id="314040"/>
    <lineage>
        <taxon>Eukaryota</taxon>
        <taxon>Fungi</taxon>
        <taxon>Dikarya</taxon>
        <taxon>Ascomycota</taxon>
        <taxon>Pezizomycotina</taxon>
        <taxon>Sordariomycetes</taxon>
        <taxon>Sordariomycetidae</taxon>
        <taxon>Sordariales</taxon>
        <taxon>Schizotheciaceae</taxon>
        <taxon>Schizothecium</taxon>
    </lineage>
</organism>
<name>A0AA40F9Z3_9PEZI</name>
<comment type="caution">
    <text evidence="1">The sequence shown here is derived from an EMBL/GenBank/DDBJ whole genome shotgun (WGS) entry which is preliminary data.</text>
</comment>
<evidence type="ECO:0000313" key="1">
    <source>
        <dbReference type="EMBL" id="KAK0753772.1"/>
    </source>
</evidence>
<gene>
    <name evidence="1" type="ORF">B0T18DRAFT_22404</name>
</gene>
<reference evidence="1" key="1">
    <citation type="submission" date="2023-06" db="EMBL/GenBank/DDBJ databases">
        <title>Genome-scale phylogeny and comparative genomics of the fungal order Sordariales.</title>
        <authorList>
            <consortium name="Lawrence Berkeley National Laboratory"/>
            <person name="Hensen N."/>
            <person name="Bonometti L."/>
            <person name="Westerberg I."/>
            <person name="Brannstrom I.O."/>
            <person name="Guillou S."/>
            <person name="Cros-Aarteil S."/>
            <person name="Calhoun S."/>
            <person name="Haridas S."/>
            <person name="Kuo A."/>
            <person name="Mondo S."/>
            <person name="Pangilinan J."/>
            <person name="Riley R."/>
            <person name="LaButti K."/>
            <person name="Andreopoulos B."/>
            <person name="Lipzen A."/>
            <person name="Chen C."/>
            <person name="Yanf M."/>
            <person name="Daum C."/>
            <person name="Ng V."/>
            <person name="Clum A."/>
            <person name="Steindorff A."/>
            <person name="Ohm R."/>
            <person name="Martin F."/>
            <person name="Silar P."/>
            <person name="Natvig D."/>
            <person name="Lalanne C."/>
            <person name="Gautier V."/>
            <person name="Ament-velasquez S.L."/>
            <person name="Kruys A."/>
            <person name="Hutchinson M.I."/>
            <person name="Powell A.J."/>
            <person name="Barry K."/>
            <person name="Miller A.N."/>
            <person name="Grigoriev I.V."/>
            <person name="Debuchy R."/>
            <person name="Gladieux P."/>
            <person name="Thoren M.H."/>
            <person name="Johannesson H."/>
        </authorList>
    </citation>
    <scope>NUCLEOTIDE SEQUENCE</scope>
    <source>
        <strain evidence="1">SMH3187-1</strain>
    </source>
</reference>
<protein>
    <submittedName>
        <fullName evidence="1">Uncharacterized protein</fullName>
    </submittedName>
</protein>
<keyword evidence="2" id="KW-1185">Reference proteome</keyword>
<evidence type="ECO:0000313" key="2">
    <source>
        <dbReference type="Proteomes" id="UP001172155"/>
    </source>
</evidence>
<dbReference type="AlphaFoldDB" id="A0AA40F9Z3"/>
<dbReference type="Proteomes" id="UP001172155">
    <property type="component" value="Unassembled WGS sequence"/>
</dbReference>
<proteinExistence type="predicted"/>